<feature type="compositionally biased region" description="Low complexity" evidence="3">
    <location>
        <begin position="681"/>
        <end position="695"/>
    </location>
</feature>
<keyword evidence="2" id="KW-0833">Ubl conjugation pathway</keyword>
<feature type="region of interest" description="Disordered" evidence="3">
    <location>
        <begin position="1"/>
        <end position="31"/>
    </location>
</feature>
<dbReference type="eggNOG" id="KOG0895">
    <property type="taxonomic scope" value="Eukaryota"/>
</dbReference>
<dbReference type="KEGG" id="pfp:PFL1_03393"/>
<sequence length="1066" mass="118353">MSQPQTSSQPSKASSTSAHPAPATASAAAAGRRIFHEDVVRRIGSDGSSRSGVVLRCWQRDEPETQDTLKDQTGKNRALKQGEIGVFWSPSDAREIINEEEVEVIDRALHVGDVCKRSHRDKASCVVVDVKRNLTLEHVISKKRIDHEVPSDDVQNAVRVTRGDYVIVDDWVGLVEDVFEEALLETSDSTELQRVFDVGISLPVGKVHPEVYQDSYFVWESQFRSGRLPDEMTILDVRQTVLCVNWLAMNQTLTPEEQERRPRPKRFWTTDIDRLTLVRSFADYCQAVGDRVVFRNADLARRHGVEPTFHGPDSLPVEVCHVVHTSTKVQVVWQDGTRTEEDARCLLPYVNIDEYEVWPGDWVWWQPSEGGGDGTQEQVRKPAIVQSMDPEERTAEIRIYGTDAVETVPVLELNVHGTDPDTFGIHRGDVIMLDSKPHGMPLPALPRVGQSEEIPDLPQLNEQLSRRGLDLSSKHPVRTPLSAPRDPKRDAAAAASIDWYGSVTELRLDGGIVVSLPGGREIVTQLEKVSLLGEGFADEDEDELYDDYEDDLADDAAYYGERRKRHAHGEHGDGADDDEDAMWMDEEGHEVTSRDEWEDVDAGDVTGNTVFEDAVTELPGSESASAAEVTDVVEIVVDAEQDPAERQRKPVPPEKQEPEGQLQTPLPSTTEVDTPMDEVKAASAAGPGASRSQAQRSTEPPQPTASEPEQPQTQEQKCARCLEKPPSDSVLGDESLSAGMPTDDPRWSRFEILEEAPSDHAFLKEPAGSTSSAAYFKRIQREFKVLQSSLPDSILVRSYEDRTDLLRVLIIGSEGTPYEDAPFVIDFHLKPTFPQEPPVAHFHSWTNGGGRVSPNLYEEGKVCLSVLGTWSGQESESWSPTQSSLLQVFVSIQGLVLVREPWFTEPAYEKLKGTEEGEVNSALYSEKAFVLARGFVRRALEQPPQGLRDELEFLYYGADSRGEGEPAVRGRLEKVMQRCRDLIAEAEEAKRRRAAQRNGGGSEDQTAQVAEGTTNRGHDDGAGASTPTKVKGQSDDAISHISMGSCIVLQRHLAVLERLWRERQAA</sequence>
<protein>
    <recommendedName>
        <fullName evidence="4">UBC core domain-containing protein</fullName>
    </recommendedName>
</protein>
<dbReference type="Pfam" id="PF00179">
    <property type="entry name" value="UQ_con"/>
    <property type="match status" value="1"/>
</dbReference>
<keyword evidence="1" id="KW-0808">Transferase</keyword>
<reference evidence="5 6" key="1">
    <citation type="journal article" date="2013" name="Plant Cell">
        <title>The transition from a phytopathogenic smut ancestor to an anamorphic biocontrol agent deciphered by comparative whole-genome analysis.</title>
        <authorList>
            <person name="Lefebvre F."/>
            <person name="Joly D.L."/>
            <person name="Labbe C."/>
            <person name="Teichmann B."/>
            <person name="Linning R."/>
            <person name="Belzile F."/>
            <person name="Bakkeren G."/>
            <person name="Belanger R.R."/>
        </authorList>
    </citation>
    <scope>NUCLEOTIDE SEQUENCE [LARGE SCALE GENOMIC DNA]</scope>
    <source>
        <strain evidence="5 6">PF-1</strain>
    </source>
</reference>
<feature type="region of interest" description="Disordered" evidence="3">
    <location>
        <begin position="990"/>
        <end position="1035"/>
    </location>
</feature>
<dbReference type="CDD" id="cd23837">
    <property type="entry name" value="UBCc_UBE2O"/>
    <property type="match status" value="1"/>
</dbReference>
<organism evidence="5 6">
    <name type="scientific">Pseudozyma flocculosa PF-1</name>
    <dbReference type="NCBI Taxonomy" id="1277687"/>
    <lineage>
        <taxon>Eukaryota</taxon>
        <taxon>Fungi</taxon>
        <taxon>Dikarya</taxon>
        <taxon>Basidiomycota</taxon>
        <taxon>Ustilaginomycotina</taxon>
        <taxon>Ustilaginomycetes</taxon>
        <taxon>Ustilaginales</taxon>
        <taxon>Ustilaginaceae</taxon>
        <taxon>Pseudozyma</taxon>
    </lineage>
</organism>
<dbReference type="GO" id="GO:0061631">
    <property type="term" value="F:ubiquitin conjugating enzyme activity"/>
    <property type="evidence" value="ECO:0007669"/>
    <property type="project" value="TreeGrafter"/>
</dbReference>
<dbReference type="PANTHER" id="PTHR46116:SF15">
    <property type="entry name" value="(E3-INDEPENDENT) E2 UBIQUITIN-CONJUGATING ENZYME"/>
    <property type="match status" value="1"/>
</dbReference>
<dbReference type="AlphaFoldDB" id="A0A061H9I2"/>
<evidence type="ECO:0000256" key="1">
    <source>
        <dbReference type="ARBA" id="ARBA00022679"/>
    </source>
</evidence>
<dbReference type="Proteomes" id="UP000053664">
    <property type="component" value="Unassembled WGS sequence"/>
</dbReference>
<feature type="compositionally biased region" description="Basic and acidic residues" evidence="3">
    <location>
        <begin position="717"/>
        <end position="726"/>
    </location>
</feature>
<evidence type="ECO:0000313" key="6">
    <source>
        <dbReference type="Proteomes" id="UP000053664"/>
    </source>
</evidence>
<accession>A0A061H9I2</accession>
<evidence type="ECO:0000256" key="3">
    <source>
        <dbReference type="SAM" id="MobiDB-lite"/>
    </source>
</evidence>
<dbReference type="InterPro" id="IPR016135">
    <property type="entry name" value="UBQ-conjugating_enzyme/RWD"/>
</dbReference>
<feature type="region of interest" description="Disordered" evidence="3">
    <location>
        <begin position="467"/>
        <end position="490"/>
    </location>
</feature>
<dbReference type="SMART" id="SM00212">
    <property type="entry name" value="UBCc"/>
    <property type="match status" value="1"/>
</dbReference>
<dbReference type="EMBL" id="KE361632">
    <property type="protein sequence ID" value="EPQ29104.1"/>
    <property type="molecule type" value="Genomic_DNA"/>
</dbReference>
<dbReference type="PROSITE" id="PS50127">
    <property type="entry name" value="UBC_2"/>
    <property type="match status" value="1"/>
</dbReference>
<dbReference type="RefSeq" id="XP_007879101.1">
    <property type="nucleotide sequence ID" value="XM_007880910.1"/>
</dbReference>
<dbReference type="PANTHER" id="PTHR46116">
    <property type="entry name" value="(E3-INDEPENDENT) E2 UBIQUITIN-CONJUGATING ENZYME"/>
    <property type="match status" value="1"/>
</dbReference>
<dbReference type="Gene3D" id="3.10.110.10">
    <property type="entry name" value="Ubiquitin Conjugating Enzyme"/>
    <property type="match status" value="1"/>
</dbReference>
<feature type="region of interest" description="Disordered" evidence="3">
    <location>
        <begin position="640"/>
        <end position="745"/>
    </location>
</feature>
<feature type="compositionally biased region" description="Low complexity" evidence="3">
    <location>
        <begin position="1"/>
        <end position="30"/>
    </location>
</feature>
<feature type="compositionally biased region" description="Polar residues" evidence="3">
    <location>
        <begin position="696"/>
        <end position="716"/>
    </location>
</feature>
<proteinExistence type="predicted"/>
<feature type="compositionally biased region" description="Basic and acidic residues" evidence="3">
    <location>
        <begin position="643"/>
        <end position="658"/>
    </location>
</feature>
<gene>
    <name evidence="5" type="ORF">PFL1_03393</name>
</gene>
<evidence type="ECO:0000259" key="4">
    <source>
        <dbReference type="PROSITE" id="PS50127"/>
    </source>
</evidence>
<feature type="compositionally biased region" description="Polar residues" evidence="3">
    <location>
        <begin position="1003"/>
        <end position="1015"/>
    </location>
</feature>
<dbReference type="GeneID" id="19317503"/>
<feature type="domain" description="UBC core" evidence="4">
    <location>
        <begin position="774"/>
        <end position="937"/>
    </location>
</feature>
<evidence type="ECO:0000256" key="2">
    <source>
        <dbReference type="ARBA" id="ARBA00022786"/>
    </source>
</evidence>
<dbReference type="SUPFAM" id="SSF54495">
    <property type="entry name" value="UBC-like"/>
    <property type="match status" value="1"/>
</dbReference>
<name>A0A061H9I2_9BASI</name>
<dbReference type="OrthoDB" id="1926878at2759"/>
<feature type="compositionally biased region" description="Polar residues" evidence="3">
    <location>
        <begin position="661"/>
        <end position="672"/>
    </location>
</feature>
<dbReference type="FunFam" id="3.10.110.10:FF:000094">
    <property type="entry name" value="Probable ubiquitin-conjugating enzyme E2 23"/>
    <property type="match status" value="1"/>
</dbReference>
<dbReference type="HOGENOM" id="CLU_005619_0_0_1"/>
<evidence type="ECO:0000313" key="5">
    <source>
        <dbReference type="EMBL" id="EPQ29104.1"/>
    </source>
</evidence>
<dbReference type="InterPro" id="IPR000608">
    <property type="entry name" value="UBC"/>
</dbReference>